<dbReference type="InterPro" id="IPR013555">
    <property type="entry name" value="TRP_dom"/>
</dbReference>
<evidence type="ECO:0000256" key="3">
    <source>
        <dbReference type="ARBA" id="ARBA00022692"/>
    </source>
</evidence>
<feature type="transmembrane region" description="Helical" evidence="11">
    <location>
        <begin position="510"/>
        <end position="532"/>
    </location>
</feature>
<evidence type="ECO:0000256" key="11">
    <source>
        <dbReference type="SAM" id="Phobius"/>
    </source>
</evidence>
<keyword evidence="4" id="KW-0677">Repeat</keyword>
<name>A0AAD9NJJ9_RIDPI</name>
<dbReference type="GO" id="GO:0034703">
    <property type="term" value="C:cation channel complex"/>
    <property type="evidence" value="ECO:0007669"/>
    <property type="project" value="TreeGrafter"/>
</dbReference>
<dbReference type="InterPro" id="IPR002153">
    <property type="entry name" value="TRPC_channel"/>
</dbReference>
<feature type="transmembrane region" description="Helical" evidence="11">
    <location>
        <begin position="188"/>
        <end position="208"/>
    </location>
</feature>
<feature type="domain" description="Transient receptor ion channel" evidence="12">
    <location>
        <begin position="2"/>
        <end position="58"/>
    </location>
</feature>
<evidence type="ECO:0000256" key="7">
    <source>
        <dbReference type="ARBA" id="ARBA00023065"/>
    </source>
</evidence>
<evidence type="ECO:0000313" key="13">
    <source>
        <dbReference type="EMBL" id="KAK2170903.1"/>
    </source>
</evidence>
<dbReference type="EMBL" id="JAODUO010001127">
    <property type="protein sequence ID" value="KAK2170903.1"/>
    <property type="molecule type" value="Genomic_DNA"/>
</dbReference>
<evidence type="ECO:0000256" key="4">
    <source>
        <dbReference type="ARBA" id="ARBA00022737"/>
    </source>
</evidence>
<evidence type="ECO:0000259" key="12">
    <source>
        <dbReference type="SMART" id="SM01420"/>
    </source>
</evidence>
<evidence type="ECO:0000256" key="6">
    <source>
        <dbReference type="ARBA" id="ARBA00023043"/>
    </source>
</evidence>
<dbReference type="Proteomes" id="UP001209878">
    <property type="component" value="Unassembled WGS sequence"/>
</dbReference>
<dbReference type="AlphaFoldDB" id="A0AAD9NJJ9"/>
<evidence type="ECO:0000256" key="2">
    <source>
        <dbReference type="ARBA" id="ARBA00022448"/>
    </source>
</evidence>
<keyword evidence="6" id="KW-0040">ANK repeat</keyword>
<keyword evidence="5 11" id="KW-1133">Transmembrane helix</keyword>
<keyword evidence="8 11" id="KW-0472">Membrane</keyword>
<comment type="caution">
    <text evidence="13">The sequence shown here is derived from an EMBL/GenBank/DDBJ whole genome shotgun (WGS) entry which is preliminary data.</text>
</comment>
<keyword evidence="14" id="KW-1185">Reference proteome</keyword>
<comment type="subcellular location">
    <subcellularLocation>
        <location evidence="1">Membrane</location>
        <topology evidence="1">Multi-pass membrane protein</topology>
    </subcellularLocation>
</comment>
<reference evidence="13" key="1">
    <citation type="journal article" date="2023" name="Mol. Biol. Evol.">
        <title>Third-Generation Sequencing Reveals the Adaptive Role of the Epigenome in Three Deep-Sea Polychaetes.</title>
        <authorList>
            <person name="Perez M."/>
            <person name="Aroh O."/>
            <person name="Sun Y."/>
            <person name="Lan Y."/>
            <person name="Juniper S.K."/>
            <person name="Young C.R."/>
            <person name="Angers B."/>
            <person name="Qian P.Y."/>
        </authorList>
    </citation>
    <scope>NUCLEOTIDE SEQUENCE</scope>
    <source>
        <tissue evidence="13">Vestimentum</tissue>
    </source>
</reference>
<feature type="transmembrane region" description="Helical" evidence="11">
    <location>
        <begin position="266"/>
        <end position="283"/>
    </location>
</feature>
<feature type="transmembrane region" description="Helical" evidence="11">
    <location>
        <begin position="145"/>
        <end position="168"/>
    </location>
</feature>
<evidence type="ECO:0000256" key="8">
    <source>
        <dbReference type="ARBA" id="ARBA00023136"/>
    </source>
</evidence>
<dbReference type="SMART" id="SM01420">
    <property type="entry name" value="TRP_2"/>
    <property type="match status" value="1"/>
</dbReference>
<proteinExistence type="predicted"/>
<keyword evidence="7" id="KW-0406">Ion transport</keyword>
<keyword evidence="9" id="KW-0407">Ion channel</keyword>
<feature type="transmembrane region" description="Helical" evidence="11">
    <location>
        <begin position="417"/>
        <end position="439"/>
    </location>
</feature>
<dbReference type="GO" id="GO:0005886">
    <property type="term" value="C:plasma membrane"/>
    <property type="evidence" value="ECO:0007669"/>
    <property type="project" value="TreeGrafter"/>
</dbReference>
<gene>
    <name evidence="13" type="ORF">NP493_1128g00031</name>
</gene>
<evidence type="ECO:0000256" key="5">
    <source>
        <dbReference type="ARBA" id="ARBA00022989"/>
    </source>
</evidence>
<keyword evidence="10" id="KW-0175">Coiled coil</keyword>
<evidence type="ECO:0000256" key="9">
    <source>
        <dbReference type="ARBA" id="ARBA00023303"/>
    </source>
</evidence>
<organism evidence="13 14">
    <name type="scientific">Ridgeia piscesae</name>
    <name type="common">Tubeworm</name>
    <dbReference type="NCBI Taxonomy" id="27915"/>
    <lineage>
        <taxon>Eukaryota</taxon>
        <taxon>Metazoa</taxon>
        <taxon>Spiralia</taxon>
        <taxon>Lophotrochozoa</taxon>
        <taxon>Annelida</taxon>
        <taxon>Polychaeta</taxon>
        <taxon>Sedentaria</taxon>
        <taxon>Canalipalpata</taxon>
        <taxon>Sabellida</taxon>
        <taxon>Siboglinidae</taxon>
        <taxon>Ridgeia</taxon>
    </lineage>
</organism>
<dbReference type="GO" id="GO:0007338">
    <property type="term" value="P:single fertilization"/>
    <property type="evidence" value="ECO:0007669"/>
    <property type="project" value="TreeGrafter"/>
</dbReference>
<feature type="transmembrane region" description="Helical" evidence="11">
    <location>
        <begin position="380"/>
        <end position="397"/>
    </location>
</feature>
<dbReference type="PANTHER" id="PTHR10117:SF79">
    <property type="entry name" value="SHORT TRANSIENT RECEPTOR POTENTIAL CHANNEL 3-LIKE"/>
    <property type="match status" value="1"/>
</dbReference>
<dbReference type="GO" id="GO:0015279">
    <property type="term" value="F:store-operated calcium channel activity"/>
    <property type="evidence" value="ECO:0007669"/>
    <property type="project" value="TreeGrafter"/>
</dbReference>
<feature type="coiled-coil region" evidence="10">
    <location>
        <begin position="47"/>
        <end position="74"/>
    </location>
</feature>
<dbReference type="PANTHER" id="PTHR10117">
    <property type="entry name" value="TRANSIENT RECEPTOR POTENTIAL CHANNEL"/>
    <property type="match status" value="1"/>
</dbReference>
<dbReference type="GO" id="GO:0051480">
    <property type="term" value="P:regulation of cytosolic calcium ion concentration"/>
    <property type="evidence" value="ECO:0007669"/>
    <property type="project" value="TreeGrafter"/>
</dbReference>
<dbReference type="Pfam" id="PF00520">
    <property type="entry name" value="Ion_trans"/>
    <property type="match status" value="1"/>
</dbReference>
<protein>
    <recommendedName>
        <fullName evidence="12">Transient receptor ion channel domain-containing protein</fullName>
    </recommendedName>
</protein>
<evidence type="ECO:0000313" key="14">
    <source>
        <dbReference type="Proteomes" id="UP001209878"/>
    </source>
</evidence>
<dbReference type="Pfam" id="PF08344">
    <property type="entry name" value="TRP_2"/>
    <property type="match status" value="1"/>
</dbReference>
<dbReference type="GO" id="GO:0070679">
    <property type="term" value="F:inositol 1,4,5 trisphosphate binding"/>
    <property type="evidence" value="ECO:0007669"/>
    <property type="project" value="TreeGrafter"/>
</dbReference>
<feature type="transmembrane region" description="Helical" evidence="11">
    <location>
        <begin position="229"/>
        <end position="246"/>
    </location>
</feature>
<evidence type="ECO:0000256" key="1">
    <source>
        <dbReference type="ARBA" id="ARBA00004141"/>
    </source>
</evidence>
<keyword evidence="3 11" id="KW-0812">Transmembrane</keyword>
<keyword evidence="2" id="KW-0813">Transport</keyword>
<dbReference type="InterPro" id="IPR005821">
    <property type="entry name" value="Ion_trans_dom"/>
</dbReference>
<sequence>MMGEMVFDAVRHSHSRLTSYRALASPAYISLKHADPILTAFELSHVLDKLMGMEKEYKNEYNKLSNQCKNYAVELLDLCRSTDEIGAILNGGDVSDDVNAVPSLTRVKLAIKYGQKRFIAHATCQQQLTSLWYSGVERIRHHRSFIMVLTVMVSFLLLPLASIVYLVAPNSKPSHSFEQIGRMMQTPYVKFLTHSGAYIFFLCLVFTATSRQGSGSPWLDIACKGIVKSLPDSVVYILILIFVIGMLLHESHQMWEDGPKEYIYDWWNWMDSTLIALYLAYYASPDTRLLQGQTTLCVTLYAYKYCATFNNVGERKDELCPVESLLLSCRSLRCTVDHELNNWTRCGSVDRCVDIDHLYAPRSRGEAVDMLSDINQLSDVFFALASLLSFARLAHLLPASEQLGPLLVSFGRMLHNVLQFSIIFLVVFVAFMCGLTSLYRVHQCENVHFTRLNHTVNHLFVARLDQTVNSLFWATFGMGDTKAAVIDKRYLGSRKDLISTHSTHHALTEVVGYGLFWAYITAVVLVMLNMLIAMMSNSFQEIYVGHSLDDSDVEWKFARAKLWIDFFEPGFTLPAPFNLLPNPQYLLHLLGWLRRRVLGCCPQKSATFQMTDIRRQNDTGDGPRNNQGQEYNVMITSFVLLSMSSYTITPKVLAAAQRDIEIARELSIKFSHMVTSRLPHPKRSNSWLSWRYIS</sequence>
<accession>A0AAD9NJJ9</accession>
<evidence type="ECO:0000256" key="10">
    <source>
        <dbReference type="SAM" id="Coils"/>
    </source>
</evidence>